<keyword evidence="11" id="KW-1185">Reference proteome</keyword>
<keyword evidence="9" id="KW-0812">Transmembrane</keyword>
<evidence type="ECO:0000313" key="10">
    <source>
        <dbReference type="EMBL" id="KAB2569109.1"/>
    </source>
</evidence>
<reference evidence="10 11" key="1">
    <citation type="journal article" date="2019" name="Sci. Rep.">
        <title>A multi-omics analysis of the grapevine pathogen Lasiodiplodia theobromae reveals that temperature affects the expression of virulence- and pathogenicity-related genes.</title>
        <authorList>
            <person name="Felix C."/>
            <person name="Meneses R."/>
            <person name="Goncalves M.F.M."/>
            <person name="Tilleman L."/>
            <person name="Duarte A.S."/>
            <person name="Jorrin-Novo J.V."/>
            <person name="Van de Peer Y."/>
            <person name="Deforce D."/>
            <person name="Van Nieuwerburgh F."/>
            <person name="Esteves A.C."/>
            <person name="Alves A."/>
        </authorList>
    </citation>
    <scope>NUCLEOTIDE SEQUENCE [LARGE SCALE GENOMIC DNA]</scope>
    <source>
        <strain evidence="10 11">LA-SOL3</strain>
    </source>
</reference>
<evidence type="ECO:0000256" key="9">
    <source>
        <dbReference type="SAM" id="Phobius"/>
    </source>
</evidence>
<evidence type="ECO:0000256" key="4">
    <source>
        <dbReference type="ARBA" id="ARBA00022723"/>
    </source>
</evidence>
<keyword evidence="3 8" id="KW-0349">Heme</keyword>
<protein>
    <submittedName>
        <fullName evidence="10">Cytochrome P450 monooxygenase aflN</fullName>
    </submittedName>
</protein>
<accession>A0A5N5CUU2</accession>
<dbReference type="GO" id="GO:0004497">
    <property type="term" value="F:monooxygenase activity"/>
    <property type="evidence" value="ECO:0007669"/>
    <property type="project" value="UniProtKB-KW"/>
</dbReference>
<keyword evidence="5" id="KW-0560">Oxidoreductase</keyword>
<feature type="transmembrane region" description="Helical" evidence="9">
    <location>
        <begin position="6"/>
        <end position="29"/>
    </location>
</feature>
<dbReference type="Gene3D" id="1.10.630.10">
    <property type="entry name" value="Cytochrome P450"/>
    <property type="match status" value="1"/>
</dbReference>
<comment type="pathway">
    <text evidence="2">Secondary metabolite biosynthesis.</text>
</comment>
<evidence type="ECO:0000256" key="3">
    <source>
        <dbReference type="ARBA" id="ARBA00022617"/>
    </source>
</evidence>
<comment type="cofactor">
    <cofactor evidence="1 8">
        <name>heme</name>
        <dbReference type="ChEBI" id="CHEBI:30413"/>
    </cofactor>
</comment>
<dbReference type="InterPro" id="IPR050121">
    <property type="entry name" value="Cytochrome_P450_monoxygenase"/>
</dbReference>
<keyword evidence="7 10" id="KW-0503">Monooxygenase</keyword>
<organism evidence="10 11">
    <name type="scientific">Lasiodiplodia theobromae</name>
    <dbReference type="NCBI Taxonomy" id="45133"/>
    <lineage>
        <taxon>Eukaryota</taxon>
        <taxon>Fungi</taxon>
        <taxon>Dikarya</taxon>
        <taxon>Ascomycota</taxon>
        <taxon>Pezizomycotina</taxon>
        <taxon>Dothideomycetes</taxon>
        <taxon>Dothideomycetes incertae sedis</taxon>
        <taxon>Botryosphaeriales</taxon>
        <taxon>Botryosphaeriaceae</taxon>
        <taxon>Lasiodiplodia</taxon>
    </lineage>
</organism>
<dbReference type="GO" id="GO:0005506">
    <property type="term" value="F:iron ion binding"/>
    <property type="evidence" value="ECO:0007669"/>
    <property type="project" value="InterPro"/>
</dbReference>
<evidence type="ECO:0000313" key="11">
    <source>
        <dbReference type="Proteomes" id="UP000325902"/>
    </source>
</evidence>
<keyword evidence="9" id="KW-1133">Transmembrane helix</keyword>
<keyword evidence="4 8" id="KW-0479">Metal-binding</keyword>
<dbReference type="InterPro" id="IPR001128">
    <property type="entry name" value="Cyt_P450"/>
</dbReference>
<keyword evidence="9" id="KW-0472">Membrane</keyword>
<name>A0A5N5CUU2_9PEZI</name>
<evidence type="ECO:0000256" key="2">
    <source>
        <dbReference type="ARBA" id="ARBA00005179"/>
    </source>
</evidence>
<dbReference type="PANTHER" id="PTHR24305:SF107">
    <property type="entry name" value="P450, PUTATIVE (EUROFUNG)-RELATED"/>
    <property type="match status" value="1"/>
</dbReference>
<dbReference type="Proteomes" id="UP000325902">
    <property type="component" value="Unassembled WGS sequence"/>
</dbReference>
<comment type="caution">
    <text evidence="10">The sequence shown here is derived from an EMBL/GenBank/DDBJ whole genome shotgun (WGS) entry which is preliminary data.</text>
</comment>
<dbReference type="GO" id="GO:0020037">
    <property type="term" value="F:heme binding"/>
    <property type="evidence" value="ECO:0007669"/>
    <property type="project" value="InterPro"/>
</dbReference>
<dbReference type="SUPFAM" id="SSF48264">
    <property type="entry name" value="Cytochrome P450"/>
    <property type="match status" value="1"/>
</dbReference>
<feature type="binding site" description="axial binding residue" evidence="8">
    <location>
        <position position="487"/>
    </location>
    <ligand>
        <name>heme</name>
        <dbReference type="ChEBI" id="CHEBI:30413"/>
    </ligand>
    <ligandPart>
        <name>Fe</name>
        <dbReference type="ChEBI" id="CHEBI:18248"/>
    </ligandPart>
</feature>
<evidence type="ECO:0000256" key="5">
    <source>
        <dbReference type="ARBA" id="ARBA00023002"/>
    </source>
</evidence>
<dbReference type="OrthoDB" id="10029320at2759"/>
<keyword evidence="6 8" id="KW-0408">Iron</keyword>
<dbReference type="GO" id="GO:0016705">
    <property type="term" value="F:oxidoreductase activity, acting on paired donors, with incorporation or reduction of molecular oxygen"/>
    <property type="evidence" value="ECO:0007669"/>
    <property type="project" value="InterPro"/>
</dbReference>
<sequence>MFGPGITLSASSTSMSLLVALVGAVLYIVTKAYRSRKIINDLRKQGLPMPAFSWLAGHMLVIKNCLEELPVDAVFNYTARRLSLDFPKHHMFYLDFWPISTPFLVVANPFAASQITQQLNARKPDAVESAFESLAGGPNLITMPNAPWKKWRSIFSPGFSPAYMLEQVPKMIDKAEVFCQLLREKAAQGTVFQLEEATFRLTIDVIGLISLDSSFDYQTSDSEFPATLRSLIEWATFGDEINPLKRWNPYRPFISWYYGRRLDTFIHAELEKRFAERKQFLQPEKQASRKSRVRSIVSLALDSYMTEHPSAESSPTLDPTFKTYATAQLRLFLVAGHDTTSSAMTYTLHLLHTHPAFLARVRAEHDRVFGPDPSAAAARLSADPTLLNQLPLTTAAIKESLRLFPPAGGIRMGSEEIVLTAEDGTRFPTAGCSVWVVHEAVHRNPALWPRANEYLPERWLVGEDDYGALQPKEKGAWRPFEIGPRNCIGQTLALTEIKTLLVMTLRSFDIKPAYDEWDEIYPRRGVKLAMGERAYQVSGGGGGQHPAERYPCRVSVRG</sequence>
<dbReference type="EMBL" id="VCHE01000226">
    <property type="protein sequence ID" value="KAB2569109.1"/>
    <property type="molecule type" value="Genomic_DNA"/>
</dbReference>
<dbReference type="PRINTS" id="PR00463">
    <property type="entry name" value="EP450I"/>
</dbReference>
<gene>
    <name evidence="10" type="primary">aflN_0</name>
    <name evidence="10" type="ORF">DBV05_g12216</name>
</gene>
<dbReference type="CDD" id="cd11051">
    <property type="entry name" value="CYP59-like"/>
    <property type="match status" value="1"/>
</dbReference>
<proteinExistence type="predicted"/>
<dbReference type="InterPro" id="IPR036396">
    <property type="entry name" value="Cyt_P450_sf"/>
</dbReference>
<dbReference type="AlphaFoldDB" id="A0A5N5CUU2"/>
<evidence type="ECO:0000256" key="7">
    <source>
        <dbReference type="ARBA" id="ARBA00023033"/>
    </source>
</evidence>
<evidence type="ECO:0000256" key="1">
    <source>
        <dbReference type="ARBA" id="ARBA00001971"/>
    </source>
</evidence>
<dbReference type="PRINTS" id="PR00385">
    <property type="entry name" value="P450"/>
</dbReference>
<dbReference type="InterPro" id="IPR002401">
    <property type="entry name" value="Cyt_P450_E_grp-I"/>
</dbReference>
<dbReference type="Pfam" id="PF00067">
    <property type="entry name" value="p450"/>
    <property type="match status" value="1"/>
</dbReference>
<evidence type="ECO:0000256" key="6">
    <source>
        <dbReference type="ARBA" id="ARBA00023004"/>
    </source>
</evidence>
<evidence type="ECO:0000256" key="8">
    <source>
        <dbReference type="PIRSR" id="PIRSR602401-1"/>
    </source>
</evidence>
<dbReference type="PANTHER" id="PTHR24305">
    <property type="entry name" value="CYTOCHROME P450"/>
    <property type="match status" value="1"/>
</dbReference>